<evidence type="ECO:0000313" key="1">
    <source>
        <dbReference type="EMBL" id="KAJ7339121.1"/>
    </source>
</evidence>
<organism evidence="1 2">
    <name type="scientific">Mycena albidolilacea</name>
    <dbReference type="NCBI Taxonomy" id="1033008"/>
    <lineage>
        <taxon>Eukaryota</taxon>
        <taxon>Fungi</taxon>
        <taxon>Dikarya</taxon>
        <taxon>Basidiomycota</taxon>
        <taxon>Agaricomycotina</taxon>
        <taxon>Agaricomycetes</taxon>
        <taxon>Agaricomycetidae</taxon>
        <taxon>Agaricales</taxon>
        <taxon>Marasmiineae</taxon>
        <taxon>Mycenaceae</taxon>
        <taxon>Mycena</taxon>
    </lineage>
</organism>
<keyword evidence="2" id="KW-1185">Reference proteome</keyword>
<reference evidence="1" key="1">
    <citation type="submission" date="2023-03" db="EMBL/GenBank/DDBJ databases">
        <title>Massive genome expansion in bonnet fungi (Mycena s.s.) driven by repeated elements and novel gene families across ecological guilds.</title>
        <authorList>
            <consortium name="Lawrence Berkeley National Laboratory"/>
            <person name="Harder C.B."/>
            <person name="Miyauchi S."/>
            <person name="Viragh M."/>
            <person name="Kuo A."/>
            <person name="Thoen E."/>
            <person name="Andreopoulos B."/>
            <person name="Lu D."/>
            <person name="Skrede I."/>
            <person name="Drula E."/>
            <person name="Henrissat B."/>
            <person name="Morin E."/>
            <person name="Kohler A."/>
            <person name="Barry K."/>
            <person name="LaButti K."/>
            <person name="Morin E."/>
            <person name="Salamov A."/>
            <person name="Lipzen A."/>
            <person name="Mereny Z."/>
            <person name="Hegedus B."/>
            <person name="Baldrian P."/>
            <person name="Stursova M."/>
            <person name="Weitz H."/>
            <person name="Taylor A."/>
            <person name="Grigoriev I.V."/>
            <person name="Nagy L.G."/>
            <person name="Martin F."/>
            <person name="Kauserud H."/>
        </authorList>
    </citation>
    <scope>NUCLEOTIDE SEQUENCE</scope>
    <source>
        <strain evidence="1">CBHHK002</strain>
    </source>
</reference>
<protein>
    <submittedName>
        <fullName evidence="1">Uncharacterized protein</fullName>
    </submittedName>
</protein>
<gene>
    <name evidence="1" type="ORF">DFH08DRAFT_812519</name>
</gene>
<dbReference type="AlphaFoldDB" id="A0AAD6ZTR8"/>
<name>A0AAD6ZTR8_9AGAR</name>
<comment type="caution">
    <text evidence="1">The sequence shown here is derived from an EMBL/GenBank/DDBJ whole genome shotgun (WGS) entry which is preliminary data.</text>
</comment>
<evidence type="ECO:0000313" key="2">
    <source>
        <dbReference type="Proteomes" id="UP001218218"/>
    </source>
</evidence>
<accession>A0AAD6ZTR8</accession>
<sequence length="104" mass="10974">MSQMFGNNAQSTVQWSVTKNTASSLIYIKVINTATVSNTVVFTLPFTIFSTAGTGTVLTVLSGTMNTSMNLNAAVHKVITFTAEKTITHVAPALLASVLIVNAH</sequence>
<proteinExistence type="predicted"/>
<dbReference type="Proteomes" id="UP001218218">
    <property type="component" value="Unassembled WGS sequence"/>
</dbReference>
<dbReference type="EMBL" id="JARIHO010000028">
    <property type="protein sequence ID" value="KAJ7339121.1"/>
    <property type="molecule type" value="Genomic_DNA"/>
</dbReference>